<dbReference type="Gene3D" id="1.10.287.130">
    <property type="match status" value="1"/>
</dbReference>
<evidence type="ECO:0000259" key="7">
    <source>
        <dbReference type="PROSITE" id="PS50109"/>
    </source>
</evidence>
<dbReference type="Pfam" id="PF00512">
    <property type="entry name" value="HisKA"/>
    <property type="match status" value="1"/>
</dbReference>
<feature type="domain" description="Histidine kinase" evidence="7">
    <location>
        <begin position="128"/>
        <end position="344"/>
    </location>
</feature>
<dbReference type="InterPro" id="IPR035965">
    <property type="entry name" value="PAS-like_dom_sf"/>
</dbReference>
<evidence type="ECO:0000313" key="8">
    <source>
        <dbReference type="EMBL" id="OMH40843.1"/>
    </source>
</evidence>
<comment type="catalytic activity">
    <reaction evidence="1">
        <text>ATP + protein L-histidine = ADP + protein N-phospho-L-histidine.</text>
        <dbReference type="EC" id="2.7.13.3"/>
    </reaction>
</comment>
<dbReference type="EMBL" id="MOEN01000008">
    <property type="protein sequence ID" value="OMH40843.1"/>
    <property type="molecule type" value="Genomic_DNA"/>
</dbReference>
<dbReference type="STRING" id="1914305.BLW93_03340"/>
<keyword evidence="5 8" id="KW-0418">Kinase</keyword>
<dbReference type="Gene3D" id="3.30.565.10">
    <property type="entry name" value="Histidine kinase-like ATPase, C-terminal domain"/>
    <property type="match status" value="1"/>
</dbReference>
<evidence type="ECO:0000313" key="9">
    <source>
        <dbReference type="Proteomes" id="UP000187408"/>
    </source>
</evidence>
<dbReference type="SMART" id="SM00388">
    <property type="entry name" value="HisKA"/>
    <property type="match status" value="1"/>
</dbReference>
<dbReference type="SUPFAM" id="SSF47384">
    <property type="entry name" value="Homodimeric domain of signal transducing histidine kinase"/>
    <property type="match status" value="1"/>
</dbReference>
<dbReference type="InterPro" id="IPR050351">
    <property type="entry name" value="BphY/WalK/GraS-like"/>
</dbReference>
<dbReference type="Pfam" id="PF02518">
    <property type="entry name" value="HATPase_c"/>
    <property type="match status" value="1"/>
</dbReference>
<organism evidence="8 9">
    <name type="scientific">Desulfurobacterium indicum</name>
    <dbReference type="NCBI Taxonomy" id="1914305"/>
    <lineage>
        <taxon>Bacteria</taxon>
        <taxon>Pseudomonadati</taxon>
        <taxon>Aquificota</taxon>
        <taxon>Aquificia</taxon>
        <taxon>Desulfurobacteriales</taxon>
        <taxon>Desulfurobacteriaceae</taxon>
        <taxon>Desulfurobacterium</taxon>
    </lineage>
</organism>
<dbReference type="SUPFAM" id="SSF55874">
    <property type="entry name" value="ATPase domain of HSP90 chaperone/DNA topoisomerase II/histidine kinase"/>
    <property type="match status" value="1"/>
</dbReference>
<dbReference type="GO" id="GO:0004721">
    <property type="term" value="F:phosphoprotein phosphatase activity"/>
    <property type="evidence" value="ECO:0007669"/>
    <property type="project" value="TreeGrafter"/>
</dbReference>
<gene>
    <name evidence="8" type="ORF">BLW93_03340</name>
</gene>
<proteinExistence type="predicted"/>
<dbReference type="CDD" id="cd00082">
    <property type="entry name" value="HisKA"/>
    <property type="match status" value="1"/>
</dbReference>
<dbReference type="InterPro" id="IPR003661">
    <property type="entry name" value="HisK_dim/P_dom"/>
</dbReference>
<evidence type="ECO:0000256" key="1">
    <source>
        <dbReference type="ARBA" id="ARBA00000085"/>
    </source>
</evidence>
<dbReference type="GO" id="GO:0016036">
    <property type="term" value="P:cellular response to phosphate starvation"/>
    <property type="evidence" value="ECO:0007669"/>
    <property type="project" value="TreeGrafter"/>
</dbReference>
<dbReference type="SUPFAM" id="SSF55785">
    <property type="entry name" value="PYP-like sensor domain (PAS domain)"/>
    <property type="match status" value="1"/>
</dbReference>
<dbReference type="EC" id="2.7.13.3" evidence="2"/>
<comment type="caution">
    <text evidence="8">The sequence shown here is derived from an EMBL/GenBank/DDBJ whole genome shotgun (WGS) entry which is preliminary data.</text>
</comment>
<reference evidence="8 9" key="1">
    <citation type="submission" date="2016-10" db="EMBL/GenBank/DDBJ databases">
        <title>Genome sequence of a sulfur-reducing bacterium Desulfurobacterium indicum K6013.</title>
        <authorList>
            <person name="Cao J."/>
            <person name="Shao Z."/>
            <person name="Alain K."/>
            <person name="Jebbar M."/>
        </authorList>
    </citation>
    <scope>NUCLEOTIDE SEQUENCE [LARGE SCALE GENOMIC DNA]</scope>
    <source>
        <strain evidence="8 9">K6013</strain>
    </source>
</reference>
<dbReference type="CDD" id="cd00075">
    <property type="entry name" value="HATPase"/>
    <property type="match status" value="1"/>
</dbReference>
<dbReference type="PANTHER" id="PTHR45453:SF1">
    <property type="entry name" value="PHOSPHATE REGULON SENSOR PROTEIN PHOR"/>
    <property type="match status" value="1"/>
</dbReference>
<dbReference type="InterPro" id="IPR005467">
    <property type="entry name" value="His_kinase_dom"/>
</dbReference>
<keyword evidence="4" id="KW-0808">Transferase</keyword>
<dbReference type="PRINTS" id="PR00344">
    <property type="entry name" value="BCTRLSENSOR"/>
</dbReference>
<dbReference type="PROSITE" id="PS50109">
    <property type="entry name" value="HIS_KIN"/>
    <property type="match status" value="1"/>
</dbReference>
<dbReference type="InterPro" id="IPR003594">
    <property type="entry name" value="HATPase_dom"/>
</dbReference>
<dbReference type="InterPro" id="IPR036097">
    <property type="entry name" value="HisK_dim/P_sf"/>
</dbReference>
<dbReference type="GO" id="GO:0005886">
    <property type="term" value="C:plasma membrane"/>
    <property type="evidence" value="ECO:0007669"/>
    <property type="project" value="TreeGrafter"/>
</dbReference>
<dbReference type="GO" id="GO:0000155">
    <property type="term" value="F:phosphorelay sensor kinase activity"/>
    <property type="evidence" value="ECO:0007669"/>
    <property type="project" value="InterPro"/>
</dbReference>
<dbReference type="FunFam" id="3.30.565.10:FF:000006">
    <property type="entry name" value="Sensor histidine kinase WalK"/>
    <property type="match status" value="1"/>
</dbReference>
<evidence type="ECO:0000256" key="6">
    <source>
        <dbReference type="ARBA" id="ARBA00023012"/>
    </source>
</evidence>
<name>A0A1R1MM61_9BACT</name>
<dbReference type="InterPro" id="IPR004358">
    <property type="entry name" value="Sig_transdc_His_kin-like_C"/>
</dbReference>
<evidence type="ECO:0000256" key="5">
    <source>
        <dbReference type="ARBA" id="ARBA00022777"/>
    </source>
</evidence>
<dbReference type="Proteomes" id="UP000187408">
    <property type="component" value="Unassembled WGS sequence"/>
</dbReference>
<keyword evidence="6" id="KW-0902">Two-component regulatory system</keyword>
<dbReference type="SMART" id="SM00387">
    <property type="entry name" value="HATPase_c"/>
    <property type="match status" value="1"/>
</dbReference>
<keyword evidence="3" id="KW-0597">Phosphoprotein</keyword>
<evidence type="ECO:0000256" key="2">
    <source>
        <dbReference type="ARBA" id="ARBA00012438"/>
    </source>
</evidence>
<sequence length="344" mass="39916">MEKERNEKKNRDNIHLLSQALNLLNEGLVIMSPAGKLIYTNRFARELLDIDKEKYRDRYFYQVISDLDVITFINENFDKEYNVWESKKIKNRYIQLVFAADVDEKVLLLRDLTQIKKYENLKRDFIANVSHELKTPVATLKLLMETLEDECQTNKTAIDFIKKAQGRIEYMEQLIQDLITLTMLETSKGIPFEKKKIKLKPIIDKIVEETSVIAKQKNVQVESLLPEDLEVIGDERLFYFVFRNLIDNAIKYNHEGGKVEIKYSTLPKEQVISVCDTGPGIPKSHLPFIFERFYRVDKSRSRKLGGTGLGLSIVKLAVEKLNGKVDVESEVGKGTCFKVYFPYS</sequence>
<dbReference type="PANTHER" id="PTHR45453">
    <property type="entry name" value="PHOSPHATE REGULON SENSOR PROTEIN PHOR"/>
    <property type="match status" value="1"/>
</dbReference>
<accession>A0A1R1MM61</accession>
<evidence type="ECO:0000256" key="4">
    <source>
        <dbReference type="ARBA" id="ARBA00022679"/>
    </source>
</evidence>
<dbReference type="InterPro" id="IPR036890">
    <property type="entry name" value="HATPase_C_sf"/>
</dbReference>
<protein>
    <recommendedName>
        <fullName evidence="2">histidine kinase</fullName>
        <ecNumber evidence="2">2.7.13.3</ecNumber>
    </recommendedName>
</protein>
<keyword evidence="9" id="KW-1185">Reference proteome</keyword>
<dbReference type="AlphaFoldDB" id="A0A1R1MM61"/>
<evidence type="ECO:0000256" key="3">
    <source>
        <dbReference type="ARBA" id="ARBA00022553"/>
    </source>
</evidence>